<sequence>MTKYWFGFRQLPDGGTIACGPYSSADEANKERNIAKAIDADVSQWLVADTYEEAEQRAAFFLENKPLPEKQG</sequence>
<accession>F9RIB1</accession>
<dbReference type="RefSeq" id="WP_005592678.1">
    <property type="nucleotide sequence ID" value="NZ_AFWE01000018.1"/>
</dbReference>
<organism evidence="1 2">
    <name type="scientific">Vibrio scophthalmi LMG 19158</name>
    <dbReference type="NCBI Taxonomy" id="870967"/>
    <lineage>
        <taxon>Bacteria</taxon>
        <taxon>Pseudomonadati</taxon>
        <taxon>Pseudomonadota</taxon>
        <taxon>Gammaproteobacteria</taxon>
        <taxon>Vibrionales</taxon>
        <taxon>Vibrionaceae</taxon>
        <taxon>Vibrio</taxon>
    </lineage>
</organism>
<dbReference type="AlphaFoldDB" id="F9RIB1"/>
<reference evidence="1 2" key="1">
    <citation type="journal article" date="2012" name="Int. J. Syst. Evol. Microbiol.">
        <title>Vibrio caribbeanicus sp. nov., isolated from the marine sponge Scleritoderma cyanea.</title>
        <authorList>
            <person name="Hoffmann M."/>
            <person name="Monday S.R."/>
            <person name="Allard M.W."/>
            <person name="Strain E.A."/>
            <person name="Whittaker P."/>
            <person name="Naum M."/>
            <person name="McCarthy P.J."/>
            <person name="Lopez J.V."/>
            <person name="Fischer M."/>
            <person name="Brown E.W."/>
        </authorList>
    </citation>
    <scope>NUCLEOTIDE SEQUENCE [LARGE SCALE GENOMIC DNA]</scope>
    <source>
        <strain evidence="1 2">LMG 19158</strain>
    </source>
</reference>
<protein>
    <submittedName>
        <fullName evidence="1">Uncharacterized protein</fullName>
    </submittedName>
</protein>
<proteinExistence type="predicted"/>
<comment type="caution">
    <text evidence="1">The sequence shown here is derived from an EMBL/GenBank/DDBJ whole genome shotgun (WGS) entry which is preliminary data.</text>
</comment>
<evidence type="ECO:0000313" key="1">
    <source>
        <dbReference type="EMBL" id="EGU42443.1"/>
    </source>
</evidence>
<dbReference type="EMBL" id="AFWE01000018">
    <property type="protein sequence ID" value="EGU42443.1"/>
    <property type="molecule type" value="Genomic_DNA"/>
</dbReference>
<name>F9RIB1_9VIBR</name>
<evidence type="ECO:0000313" key="2">
    <source>
        <dbReference type="Proteomes" id="UP000004349"/>
    </source>
</evidence>
<gene>
    <name evidence="1" type="ORF">VIS19158_11618</name>
</gene>
<dbReference type="Proteomes" id="UP000004349">
    <property type="component" value="Unassembled WGS sequence"/>
</dbReference>